<accession>A0A1I1F7S9</accession>
<dbReference type="Proteomes" id="UP000199577">
    <property type="component" value="Unassembled WGS sequence"/>
</dbReference>
<organism evidence="1 2">
    <name type="scientific">Parapedobacter composti</name>
    <dbReference type="NCBI Taxonomy" id="623281"/>
    <lineage>
        <taxon>Bacteria</taxon>
        <taxon>Pseudomonadati</taxon>
        <taxon>Bacteroidota</taxon>
        <taxon>Sphingobacteriia</taxon>
        <taxon>Sphingobacteriales</taxon>
        <taxon>Sphingobacteriaceae</taxon>
        <taxon>Parapedobacter</taxon>
    </lineage>
</organism>
<reference evidence="1 2" key="1">
    <citation type="submission" date="2016-10" db="EMBL/GenBank/DDBJ databases">
        <authorList>
            <person name="de Groot N.N."/>
        </authorList>
    </citation>
    <scope>NUCLEOTIDE SEQUENCE [LARGE SCALE GENOMIC DNA]</scope>
    <source>
        <strain evidence="1 2">DSM 22900</strain>
    </source>
</reference>
<name>A0A1I1F7S9_9SPHI</name>
<evidence type="ECO:0000313" key="2">
    <source>
        <dbReference type="Proteomes" id="UP000199577"/>
    </source>
</evidence>
<gene>
    <name evidence="1" type="ORF">SAMN05421747_102214</name>
</gene>
<proteinExistence type="predicted"/>
<dbReference type="OrthoDB" id="5187906at2"/>
<dbReference type="RefSeq" id="WP_090971701.1">
    <property type="nucleotide sequence ID" value="NZ_FOLL01000002.1"/>
</dbReference>
<dbReference type="STRING" id="623281.SAMN05421747_102214"/>
<keyword evidence="2" id="KW-1185">Reference proteome</keyword>
<protein>
    <recommendedName>
        <fullName evidence="3">DUF2116 family Zn-ribbon domain-containing protein</fullName>
    </recommendedName>
</protein>
<dbReference type="EMBL" id="FOLL01000002">
    <property type="protein sequence ID" value="SFB93768.1"/>
    <property type="molecule type" value="Genomic_DNA"/>
</dbReference>
<dbReference type="AlphaFoldDB" id="A0A1I1F7S9"/>
<evidence type="ECO:0000313" key="1">
    <source>
        <dbReference type="EMBL" id="SFB93768.1"/>
    </source>
</evidence>
<evidence type="ECO:0008006" key="3">
    <source>
        <dbReference type="Google" id="ProtNLM"/>
    </source>
</evidence>
<sequence length="116" mass="13623">MERKCLDCGAQLVGRADKKFCDDACRNNYNNRRNSAENSYLRKVNAILKRNRKILETLNPGGKTKVKWRKLVGEGFNFDYITDIYETASGAQYRFCYEYGYLLLENDDVLLVKRKY</sequence>